<evidence type="ECO:0000313" key="2">
    <source>
        <dbReference type="EMBL" id="UFW90539.1"/>
    </source>
</evidence>
<dbReference type="RefSeq" id="WP_231144742.1">
    <property type="nucleotide sequence ID" value="NZ_CP088100.1"/>
</dbReference>
<dbReference type="EMBL" id="CP088100">
    <property type="protein sequence ID" value="UFW90539.1"/>
    <property type="molecule type" value="Genomic_DNA"/>
</dbReference>
<keyword evidence="3" id="KW-1185">Reference proteome</keyword>
<sequence>MNINVTPTITDDLDAQQQPQHGAQNARNAPYFTYRHIVSFEETNLVGNVYFTRHLSWQGRCREMFLKSHAPTILDELTHDLRLVTLRVSCEYFEELTAFDEIDVQMSLAYLRQHRIGLDFNTFKLQPGGRVCIARGFQQIGCMRATAQGLVPHRPPEPLAEALKPYAVRL</sequence>
<feature type="region of interest" description="Disordered" evidence="1">
    <location>
        <begin position="1"/>
        <end position="25"/>
    </location>
</feature>
<gene>
    <name evidence="2" type="ORF">BjapCC829_19190</name>
</gene>
<dbReference type="SUPFAM" id="SSF54637">
    <property type="entry name" value="Thioesterase/thiol ester dehydrase-isomerase"/>
    <property type="match status" value="1"/>
</dbReference>
<dbReference type="CDD" id="cd00586">
    <property type="entry name" value="4HBT"/>
    <property type="match status" value="1"/>
</dbReference>
<dbReference type="Pfam" id="PF13279">
    <property type="entry name" value="4HBT_2"/>
    <property type="match status" value="1"/>
</dbReference>
<name>A0ABY3QWX6_9BRAD</name>
<proteinExistence type="predicted"/>
<reference evidence="2" key="1">
    <citation type="submission" date="2021-11" db="EMBL/GenBank/DDBJ databases">
        <title>Australian commercial rhizobial inoculants.</title>
        <authorList>
            <person name="Kohlmeier M.G."/>
            <person name="O'Hara G.W."/>
            <person name="Colombi E."/>
            <person name="Ramsay J.P."/>
            <person name="Terpolilli J."/>
        </authorList>
    </citation>
    <scope>NUCLEOTIDE SEQUENCE</scope>
    <source>
        <strain evidence="2">CC829</strain>
    </source>
</reference>
<evidence type="ECO:0000256" key="1">
    <source>
        <dbReference type="SAM" id="MobiDB-lite"/>
    </source>
</evidence>
<evidence type="ECO:0000313" key="3">
    <source>
        <dbReference type="Proteomes" id="UP001430990"/>
    </source>
</evidence>
<dbReference type="Proteomes" id="UP001430990">
    <property type="component" value="Chromosome"/>
</dbReference>
<dbReference type="Gene3D" id="3.10.129.10">
    <property type="entry name" value="Hotdog Thioesterase"/>
    <property type="match status" value="1"/>
</dbReference>
<dbReference type="InterPro" id="IPR029069">
    <property type="entry name" value="HotDog_dom_sf"/>
</dbReference>
<accession>A0ABY3QWX6</accession>
<protein>
    <submittedName>
        <fullName evidence="2">Acyl-CoA thioesterase</fullName>
    </submittedName>
</protein>
<organism evidence="2 3">
    <name type="scientific">Bradyrhizobium barranii</name>
    <dbReference type="NCBI Taxonomy" id="2992140"/>
    <lineage>
        <taxon>Bacteria</taxon>
        <taxon>Pseudomonadati</taxon>
        <taxon>Pseudomonadota</taxon>
        <taxon>Alphaproteobacteria</taxon>
        <taxon>Hyphomicrobiales</taxon>
        <taxon>Nitrobacteraceae</taxon>
        <taxon>Bradyrhizobium</taxon>
    </lineage>
</organism>